<reference evidence="1" key="1">
    <citation type="submission" date="2024-12" db="EMBL/GenBank/DDBJ databases">
        <title>Comparative genomics and development of molecular markers within Purpureocillium lilacinum and among Purpureocillium species.</title>
        <authorList>
            <person name="Yeh Z.-Y."/>
            <person name="Ni N.-T."/>
            <person name="Lo P.-H."/>
            <person name="Mushyakhwo K."/>
            <person name="Lin C.-F."/>
            <person name="Nai Y.-S."/>
        </authorList>
    </citation>
    <scope>NUCLEOTIDE SEQUENCE</scope>
    <source>
        <strain evidence="1">NCHU-NPUST-175</strain>
    </source>
</reference>
<keyword evidence="2" id="KW-1185">Reference proteome</keyword>
<comment type="caution">
    <text evidence="1">The sequence shown here is derived from an EMBL/GenBank/DDBJ whole genome shotgun (WGS) entry which is preliminary data.</text>
</comment>
<evidence type="ECO:0000313" key="1">
    <source>
        <dbReference type="EMBL" id="KAL3965067.1"/>
    </source>
</evidence>
<dbReference type="EMBL" id="JBGNUJ010000002">
    <property type="protein sequence ID" value="KAL3965067.1"/>
    <property type="molecule type" value="Genomic_DNA"/>
</dbReference>
<protein>
    <submittedName>
        <fullName evidence="1">Uncharacterized protein</fullName>
    </submittedName>
</protein>
<name>A0ACC4E9Y7_PURLI</name>
<gene>
    <name evidence="1" type="ORF">ACCO45_002071</name>
</gene>
<organism evidence="1 2">
    <name type="scientific">Purpureocillium lilacinum</name>
    <name type="common">Paecilomyces lilacinus</name>
    <dbReference type="NCBI Taxonomy" id="33203"/>
    <lineage>
        <taxon>Eukaryota</taxon>
        <taxon>Fungi</taxon>
        <taxon>Dikarya</taxon>
        <taxon>Ascomycota</taxon>
        <taxon>Pezizomycotina</taxon>
        <taxon>Sordariomycetes</taxon>
        <taxon>Hypocreomycetidae</taxon>
        <taxon>Hypocreales</taxon>
        <taxon>Ophiocordycipitaceae</taxon>
        <taxon>Purpureocillium</taxon>
    </lineage>
</organism>
<proteinExistence type="predicted"/>
<accession>A0ACC4E9Y7</accession>
<sequence length="462" mass="50669">MRFFKLQAVAAVAAWAMTAASRSILDARGVEQVKELAKQLSANAKIYWPGDPEFEKATVRWSALQAPKVNVVVVPATEQDVSVTVKFANKISVPFLAFNGAHGSITTLGKMQGGIEIWMNQLSSVKISNDGKTATIGGGTMSKKVTDDLWAAGKQTVTGTCECVSLLGPALGGGHGWLQGHHGLVADQFQSMNVVLADGTLKTIDSKSDLWWAMKGAGHNFGIVTSVTTKLYDIQHRDWAIETLIFTGDKHLLKNGTQPVDVINWSYWLNNPDVDKDKPVIIFYIIQGRRQPFHDIGPAVTDPASGTYTDLAAWTGIALDSPPCQNVGLANPRFPIYLETYNVAAQKKVYDIFAAATHQNPEFANSLFMFEGYSEQGVPPLITYQPAGADLDQKAKTLGEQLRSVLQQASGRKDLHTYVNYAYGSETKQQWYGSDKWRQDKLSALKKKYDPNGRFSFYAPVA</sequence>
<dbReference type="Proteomes" id="UP001638806">
    <property type="component" value="Unassembled WGS sequence"/>
</dbReference>
<evidence type="ECO:0000313" key="2">
    <source>
        <dbReference type="Proteomes" id="UP001638806"/>
    </source>
</evidence>